<protein>
    <submittedName>
        <fullName evidence="1">Uncharacterized protein</fullName>
    </submittedName>
</protein>
<dbReference type="EMBL" id="AFRT01002069">
    <property type="protein sequence ID" value="ELU38724.1"/>
    <property type="molecule type" value="Genomic_DNA"/>
</dbReference>
<proteinExistence type="predicted"/>
<keyword evidence="2" id="KW-1185">Reference proteome</keyword>
<sequence length="103" mass="11602">MSAHISFTPKTLFIGDSLCVDAATAEIANIYAKVRDWWIRVAVSRFAGVLWYLAIMDLLRKITANKDDLVRSGNKVAKDGNGPKRRDYIEGHVDHTRCTIDTH</sequence>
<evidence type="ECO:0000313" key="2">
    <source>
        <dbReference type="Proteomes" id="UP000011668"/>
    </source>
</evidence>
<dbReference type="Proteomes" id="UP000011668">
    <property type="component" value="Unassembled WGS sequence"/>
</dbReference>
<dbReference type="AlphaFoldDB" id="L8WQV7"/>
<evidence type="ECO:0000313" key="1">
    <source>
        <dbReference type="EMBL" id="ELU38724.1"/>
    </source>
</evidence>
<comment type="caution">
    <text evidence="1">The sequence shown here is derived from an EMBL/GenBank/DDBJ whole genome shotgun (WGS) entry which is preliminary data.</text>
</comment>
<gene>
    <name evidence="1" type="ORF">AG1IA_07246</name>
</gene>
<name>L8WQV7_THACA</name>
<dbReference type="HOGENOM" id="CLU_2265542_0_0_1"/>
<organism evidence="1 2">
    <name type="scientific">Thanatephorus cucumeris (strain AG1-IA)</name>
    <name type="common">Rice sheath blight fungus</name>
    <name type="synonym">Rhizoctonia solani</name>
    <dbReference type="NCBI Taxonomy" id="983506"/>
    <lineage>
        <taxon>Eukaryota</taxon>
        <taxon>Fungi</taxon>
        <taxon>Dikarya</taxon>
        <taxon>Basidiomycota</taxon>
        <taxon>Agaricomycotina</taxon>
        <taxon>Agaricomycetes</taxon>
        <taxon>Cantharellales</taxon>
        <taxon>Ceratobasidiaceae</taxon>
        <taxon>Rhizoctonia</taxon>
        <taxon>Rhizoctonia solani AG-1</taxon>
    </lineage>
</organism>
<reference evidence="1 2" key="1">
    <citation type="journal article" date="2013" name="Nat. Commun.">
        <title>The evolution and pathogenic mechanisms of the rice sheath blight pathogen.</title>
        <authorList>
            <person name="Zheng A."/>
            <person name="Lin R."/>
            <person name="Xu L."/>
            <person name="Qin P."/>
            <person name="Tang C."/>
            <person name="Ai P."/>
            <person name="Zhang D."/>
            <person name="Liu Y."/>
            <person name="Sun Z."/>
            <person name="Feng H."/>
            <person name="Wang Y."/>
            <person name="Chen Y."/>
            <person name="Liang X."/>
            <person name="Fu R."/>
            <person name="Li Q."/>
            <person name="Zhang J."/>
            <person name="Yu X."/>
            <person name="Xie Z."/>
            <person name="Ding L."/>
            <person name="Guan P."/>
            <person name="Tang J."/>
            <person name="Liang Y."/>
            <person name="Wang S."/>
            <person name="Deng Q."/>
            <person name="Li S."/>
            <person name="Zhu J."/>
            <person name="Wang L."/>
            <person name="Liu H."/>
            <person name="Li P."/>
        </authorList>
    </citation>
    <scope>NUCLEOTIDE SEQUENCE [LARGE SCALE GENOMIC DNA]</scope>
    <source>
        <strain evidence="2">AG-1 IA</strain>
    </source>
</reference>
<accession>L8WQV7</accession>